<protein>
    <submittedName>
        <fullName evidence="2">Uncharacterized protein</fullName>
    </submittedName>
</protein>
<keyword evidence="3" id="KW-1185">Reference proteome</keyword>
<comment type="caution">
    <text evidence="2">The sequence shown here is derived from an EMBL/GenBank/DDBJ whole genome shotgun (WGS) entry which is preliminary data.</text>
</comment>
<dbReference type="EMBL" id="JBBNAG010000001">
    <property type="protein sequence ID" value="KAK9166036.1"/>
    <property type="molecule type" value="Genomic_DNA"/>
</dbReference>
<evidence type="ECO:0000313" key="2">
    <source>
        <dbReference type="EMBL" id="KAK9166036.1"/>
    </source>
</evidence>
<evidence type="ECO:0000256" key="1">
    <source>
        <dbReference type="SAM" id="MobiDB-lite"/>
    </source>
</evidence>
<reference evidence="2 3" key="1">
    <citation type="submission" date="2024-01" db="EMBL/GenBank/DDBJ databases">
        <title>Genome assemblies of Stephania.</title>
        <authorList>
            <person name="Yang L."/>
        </authorList>
    </citation>
    <scope>NUCLEOTIDE SEQUENCE [LARGE SCALE GENOMIC DNA]</scope>
    <source>
        <strain evidence="2">JXDWG</strain>
        <tissue evidence="2">Leaf</tissue>
    </source>
</reference>
<sequence>MIVGSAGAAGKAGSGGSRTVFDVKWTTQISGSRYLSSTNGSDVSQIPNEQTPLGYEL</sequence>
<feature type="compositionally biased region" description="Polar residues" evidence="1">
    <location>
        <begin position="33"/>
        <end position="51"/>
    </location>
</feature>
<feature type="region of interest" description="Disordered" evidence="1">
    <location>
        <begin position="33"/>
        <end position="57"/>
    </location>
</feature>
<evidence type="ECO:0000313" key="3">
    <source>
        <dbReference type="Proteomes" id="UP001419268"/>
    </source>
</evidence>
<proteinExistence type="predicted"/>
<dbReference type="Proteomes" id="UP001419268">
    <property type="component" value="Unassembled WGS sequence"/>
</dbReference>
<name>A0AAP0L7Z8_9MAGN</name>
<gene>
    <name evidence="2" type="ORF">Scep_001227</name>
</gene>
<accession>A0AAP0L7Z8</accession>
<organism evidence="2 3">
    <name type="scientific">Stephania cephalantha</name>
    <dbReference type="NCBI Taxonomy" id="152367"/>
    <lineage>
        <taxon>Eukaryota</taxon>
        <taxon>Viridiplantae</taxon>
        <taxon>Streptophyta</taxon>
        <taxon>Embryophyta</taxon>
        <taxon>Tracheophyta</taxon>
        <taxon>Spermatophyta</taxon>
        <taxon>Magnoliopsida</taxon>
        <taxon>Ranunculales</taxon>
        <taxon>Menispermaceae</taxon>
        <taxon>Menispermoideae</taxon>
        <taxon>Cissampelideae</taxon>
        <taxon>Stephania</taxon>
    </lineage>
</organism>
<dbReference type="AlphaFoldDB" id="A0AAP0L7Z8"/>